<evidence type="ECO:0000256" key="2">
    <source>
        <dbReference type="ARBA" id="ARBA00023002"/>
    </source>
</evidence>
<evidence type="ECO:0000259" key="5">
    <source>
        <dbReference type="Pfam" id="PF00248"/>
    </source>
</evidence>
<dbReference type="HOGENOM" id="CLU_023205_2_0_6"/>
<evidence type="ECO:0000313" key="7">
    <source>
        <dbReference type="Proteomes" id="UP000000466"/>
    </source>
</evidence>
<dbReference type="eggNOG" id="COG0667">
    <property type="taxonomic scope" value="Bacteria"/>
</dbReference>
<evidence type="ECO:0000313" key="6">
    <source>
        <dbReference type="EMBL" id="AFV00873.1"/>
    </source>
</evidence>
<dbReference type="STRING" id="1117647.M5M_18720"/>
<dbReference type="AlphaFoldDB" id="K4L3T5"/>
<dbReference type="PANTHER" id="PTHR43364">
    <property type="entry name" value="NADH-SPECIFIC METHYLGLYOXAL REDUCTASE-RELATED"/>
    <property type="match status" value="1"/>
</dbReference>
<dbReference type="KEGG" id="saga:M5M_18720"/>
<dbReference type="Proteomes" id="UP000000466">
    <property type="component" value="Chromosome"/>
</dbReference>
<name>K4L3T5_SIMAS</name>
<evidence type="ECO:0000256" key="1">
    <source>
        <dbReference type="ARBA" id="ARBA00022857"/>
    </source>
</evidence>
<proteinExistence type="inferred from homology"/>
<comment type="similarity">
    <text evidence="3">Belongs to the aldo/keto reductase family. Aldo/keto reductase 2 subfamily.</text>
</comment>
<gene>
    <name evidence="6" type="ordered locus">M5M_18720</name>
</gene>
<dbReference type="PANTHER" id="PTHR43364:SF4">
    <property type="entry name" value="NAD(P)-LINKED OXIDOREDUCTASE SUPERFAMILY PROTEIN"/>
    <property type="match status" value="1"/>
</dbReference>
<feature type="domain" description="NADP-dependent oxidoreductase" evidence="5">
    <location>
        <begin position="18"/>
        <end position="340"/>
    </location>
</feature>
<dbReference type="CDD" id="cd19094">
    <property type="entry name" value="AKR_Tas-like"/>
    <property type="match status" value="1"/>
</dbReference>
<dbReference type="Gene3D" id="3.20.20.100">
    <property type="entry name" value="NADP-dependent oxidoreductase domain"/>
    <property type="match status" value="1"/>
</dbReference>
<dbReference type="GO" id="GO:0016491">
    <property type="term" value="F:oxidoreductase activity"/>
    <property type="evidence" value="ECO:0007669"/>
    <property type="project" value="UniProtKB-KW"/>
</dbReference>
<keyword evidence="7" id="KW-1185">Reference proteome</keyword>
<dbReference type="InterPro" id="IPR023210">
    <property type="entry name" value="NADP_OxRdtase_dom"/>
</dbReference>
<dbReference type="Pfam" id="PF00248">
    <property type="entry name" value="Aldo_ket_red"/>
    <property type="match status" value="1"/>
</dbReference>
<dbReference type="InterPro" id="IPR036812">
    <property type="entry name" value="NAD(P)_OxRdtase_dom_sf"/>
</dbReference>
<evidence type="ECO:0000256" key="4">
    <source>
        <dbReference type="ARBA" id="ARBA00070119"/>
    </source>
</evidence>
<protein>
    <recommendedName>
        <fullName evidence="4">Protein tas</fullName>
    </recommendedName>
</protein>
<dbReference type="NCBIfam" id="NF007912">
    <property type="entry name" value="PRK10625.1"/>
    <property type="match status" value="1"/>
</dbReference>
<organism evidence="6 7">
    <name type="scientific">Simiduia agarivorans (strain DSM 21679 / JCM 13881 / BCRC 17597 / SA1)</name>
    <dbReference type="NCBI Taxonomy" id="1117647"/>
    <lineage>
        <taxon>Bacteria</taxon>
        <taxon>Pseudomonadati</taxon>
        <taxon>Pseudomonadota</taxon>
        <taxon>Gammaproteobacteria</taxon>
        <taxon>Cellvibrionales</taxon>
        <taxon>Cellvibrionaceae</taxon>
        <taxon>Simiduia</taxon>
    </lineage>
</organism>
<dbReference type="SUPFAM" id="SSF51430">
    <property type="entry name" value="NAD(P)-linked oxidoreductase"/>
    <property type="match status" value="1"/>
</dbReference>
<reference evidence="6 7" key="1">
    <citation type="journal article" date="2013" name="Genome Announc.">
        <title>Complete genome sequence of Simiduia agarivorans SA1(T), a marine bacterium able to degrade a variety of polysaccharides.</title>
        <authorList>
            <person name="Lin S.Y."/>
            <person name="Shieh W.Y."/>
            <person name="Chen J.S."/>
            <person name="Tang S.L."/>
        </authorList>
    </citation>
    <scope>NUCLEOTIDE SEQUENCE [LARGE SCALE GENOMIC DNA]</scope>
    <source>
        <strain evidence="7">DSM 21679 / JCM 13881 / BCRC 17597 / SA1</strain>
    </source>
</reference>
<dbReference type="EMBL" id="CP003746">
    <property type="protein sequence ID" value="AFV00873.1"/>
    <property type="molecule type" value="Genomic_DNA"/>
</dbReference>
<dbReference type="FunFam" id="3.20.20.100:FF:000005">
    <property type="entry name" value="NADP(H)-dependent aldo-keto reductase"/>
    <property type="match status" value="1"/>
</dbReference>
<keyword evidence="1" id="KW-0521">NADP</keyword>
<sequence length="349" mass="38778">MTMRYKPLGNTGIEVSALCLGTMTFGEQNSEQEAFAQMNLALEAGINFFDAAELYPIPPRPETQGLTETIIGNWFKVHGNRDKVILATKVTGRGDANSGVSHIRGGPRLDGDQIRQAVEASLERLQTDYIDLYQLHWPERRTNFFGQLGYKHVDDDGVAIEDTLAALQELVEWGMIRHVGVSNETPWGLMAFSRLAKEHNLPLVQSLQNPYNLLNRSAEVGLAEICMREQIAFLAYSPLAFGVLTGKYLNGAKPEGARLTRFSRFARYLGEQSTLATQAYVDLANKHKLSLTHMALAFLRQQPWITSTIIGATSTQQLADNIASMSVTLDDTLLAEIEAIHRRYTIPAP</sequence>
<keyword evidence="2" id="KW-0560">Oxidoreductase</keyword>
<dbReference type="InterPro" id="IPR050523">
    <property type="entry name" value="AKR_Detox_Biosynth"/>
</dbReference>
<accession>K4L3T5</accession>
<evidence type="ECO:0000256" key="3">
    <source>
        <dbReference type="ARBA" id="ARBA00038157"/>
    </source>
</evidence>